<protein>
    <submittedName>
        <fullName evidence="1">Uncharacterized protein</fullName>
    </submittedName>
</protein>
<evidence type="ECO:0000313" key="1">
    <source>
        <dbReference type="EMBL" id="RVU93220.1"/>
    </source>
</evidence>
<sequence length="77" mass="9024">MTLFNNAKWIVPDSSRVILEPEFSLAEMFSGENNGRQSSPEERLLPPKYLFKEFENKSNVREARLRITTENHSKRIV</sequence>
<name>A0A437UHV0_ENTAV</name>
<accession>A0A437UHV0</accession>
<gene>
    <name evidence="1" type="ORF">EK398_22600</name>
</gene>
<organism evidence="1 2">
    <name type="scientific">Enterococcus avium</name>
    <name type="common">Streptococcus avium</name>
    <dbReference type="NCBI Taxonomy" id="33945"/>
    <lineage>
        <taxon>Bacteria</taxon>
        <taxon>Bacillati</taxon>
        <taxon>Bacillota</taxon>
        <taxon>Bacilli</taxon>
        <taxon>Lactobacillales</taxon>
        <taxon>Enterococcaceae</taxon>
        <taxon>Enterococcus</taxon>
    </lineage>
</organism>
<dbReference type="Proteomes" id="UP000288388">
    <property type="component" value="Unassembled WGS sequence"/>
</dbReference>
<comment type="caution">
    <text evidence="1">The sequence shown here is derived from an EMBL/GenBank/DDBJ whole genome shotgun (WGS) entry which is preliminary data.</text>
</comment>
<dbReference type="RefSeq" id="WP_127979864.1">
    <property type="nucleotide sequence ID" value="NZ_JBPFMR010000107.1"/>
</dbReference>
<evidence type="ECO:0000313" key="2">
    <source>
        <dbReference type="Proteomes" id="UP000288388"/>
    </source>
</evidence>
<reference evidence="1 2" key="1">
    <citation type="submission" date="2018-12" db="EMBL/GenBank/DDBJ databases">
        <title>A novel vanA-carrying plasmid in a clinical isolate of Enterococcus avium.</title>
        <authorList>
            <person name="Bernasconi O.J."/>
            <person name="Luzzaro F."/>
            <person name="Endimiani A."/>
        </authorList>
    </citation>
    <scope>NUCLEOTIDE SEQUENCE [LARGE SCALE GENOMIC DNA]</scope>
    <source>
        <strain evidence="1 2">LC0559/18</strain>
    </source>
</reference>
<proteinExistence type="predicted"/>
<dbReference type="EMBL" id="RYZS01000002">
    <property type="protein sequence ID" value="RVU93220.1"/>
    <property type="molecule type" value="Genomic_DNA"/>
</dbReference>
<dbReference type="AlphaFoldDB" id="A0A437UHV0"/>